<accession>A0A9D4V7C2</accession>
<proteinExistence type="predicted"/>
<keyword evidence="2" id="KW-1185">Reference proteome</keyword>
<dbReference type="AlphaFoldDB" id="A0A9D4V7C2"/>
<gene>
    <name evidence="1" type="ORF">GOP47_0004052</name>
</gene>
<organism evidence="1 2">
    <name type="scientific">Adiantum capillus-veneris</name>
    <name type="common">Maidenhair fern</name>
    <dbReference type="NCBI Taxonomy" id="13818"/>
    <lineage>
        <taxon>Eukaryota</taxon>
        <taxon>Viridiplantae</taxon>
        <taxon>Streptophyta</taxon>
        <taxon>Embryophyta</taxon>
        <taxon>Tracheophyta</taxon>
        <taxon>Polypodiopsida</taxon>
        <taxon>Polypodiidae</taxon>
        <taxon>Polypodiales</taxon>
        <taxon>Pteridineae</taxon>
        <taxon>Pteridaceae</taxon>
        <taxon>Vittarioideae</taxon>
        <taxon>Adiantum</taxon>
    </lineage>
</organism>
<protein>
    <submittedName>
        <fullName evidence="1">Uncharacterized protein</fullName>
    </submittedName>
</protein>
<sequence length="83" mass="9545">MHPKMIIFSSHVQDLVVSNVLSMSGFTTRQSKLEAIRYVEMKISLGIFYSSRSAQRFQFSALFLAKHYLDLEMLSSLLQPGTW</sequence>
<evidence type="ECO:0000313" key="2">
    <source>
        <dbReference type="Proteomes" id="UP000886520"/>
    </source>
</evidence>
<comment type="caution">
    <text evidence="1">The sequence shown here is derived from an EMBL/GenBank/DDBJ whole genome shotgun (WGS) entry which is preliminary data.</text>
</comment>
<name>A0A9D4V7C2_ADICA</name>
<dbReference type="Proteomes" id="UP000886520">
    <property type="component" value="Chromosome 4"/>
</dbReference>
<dbReference type="EMBL" id="JABFUD020000004">
    <property type="protein sequence ID" value="KAI5080869.1"/>
    <property type="molecule type" value="Genomic_DNA"/>
</dbReference>
<evidence type="ECO:0000313" key="1">
    <source>
        <dbReference type="EMBL" id="KAI5080869.1"/>
    </source>
</evidence>
<reference evidence="1" key="1">
    <citation type="submission" date="2021-01" db="EMBL/GenBank/DDBJ databases">
        <title>Adiantum capillus-veneris genome.</title>
        <authorList>
            <person name="Fang Y."/>
            <person name="Liao Q."/>
        </authorList>
    </citation>
    <scope>NUCLEOTIDE SEQUENCE</scope>
    <source>
        <strain evidence="1">H3</strain>
        <tissue evidence="1">Leaf</tissue>
    </source>
</reference>